<feature type="transmembrane region" description="Helical" evidence="1">
    <location>
        <begin position="38"/>
        <end position="63"/>
    </location>
</feature>
<comment type="caution">
    <text evidence="3">The sequence shown here is derived from an EMBL/GenBank/DDBJ whole genome shotgun (WGS) entry which is preliminary data.</text>
</comment>
<gene>
    <name evidence="3" type="ORF">ACFPFO_16430</name>
</gene>
<dbReference type="RefSeq" id="WP_224829818.1">
    <property type="nucleotide sequence ID" value="NZ_JAIVEF010000027.1"/>
</dbReference>
<keyword evidence="4" id="KW-1185">Reference proteome</keyword>
<reference evidence="3 4" key="1">
    <citation type="journal article" date="2019" name="Int. J. Syst. Evol. Microbiol.">
        <title>The Global Catalogue of Microorganisms (GCM) 10K type strain sequencing project: providing services to taxonomists for standard genome sequencing and annotation.</title>
        <authorList>
            <consortium name="The Broad Institute Genomics Platform"/>
            <consortium name="The Broad Institute Genome Sequencing Center for Infectious Disease"/>
            <person name="Wu L."/>
            <person name="Ma J."/>
        </authorList>
    </citation>
    <scope>NUCLEOTIDE SEQUENCE [LARGE SCALE GENOMIC DNA]</scope>
    <source>
        <strain evidence="3 4">CGMCC 1.15824</strain>
    </source>
</reference>
<dbReference type="Pfam" id="PF09851">
    <property type="entry name" value="SHOCT"/>
    <property type="match status" value="1"/>
</dbReference>
<accession>A0ABD5QHZ8</accession>
<sequence length="118" mass="12907">MRQALRAAFGGRMGELATSQLPLQMNGMDGGMWGGMGMMMWLLMMVFWILVLLALAGGVYWLYSQLFGSSSDGSAGESAADATGESALEILDKRYAHGEIDEEEYVNRKKQITSEGEQ</sequence>
<dbReference type="Proteomes" id="UP001595925">
    <property type="component" value="Unassembled WGS sequence"/>
</dbReference>
<dbReference type="InterPro" id="IPR018649">
    <property type="entry name" value="SHOCT"/>
</dbReference>
<keyword evidence="1" id="KW-0472">Membrane</keyword>
<keyword evidence="1" id="KW-0812">Transmembrane</keyword>
<evidence type="ECO:0000259" key="2">
    <source>
        <dbReference type="Pfam" id="PF09851"/>
    </source>
</evidence>
<evidence type="ECO:0000256" key="1">
    <source>
        <dbReference type="SAM" id="Phobius"/>
    </source>
</evidence>
<keyword evidence="1" id="KW-1133">Transmembrane helix</keyword>
<evidence type="ECO:0000313" key="4">
    <source>
        <dbReference type="Proteomes" id="UP001595925"/>
    </source>
</evidence>
<evidence type="ECO:0000313" key="3">
    <source>
        <dbReference type="EMBL" id="MFC4989313.1"/>
    </source>
</evidence>
<dbReference type="AlphaFoldDB" id="A0ABD5QHZ8"/>
<feature type="domain" description="SHOCT" evidence="2">
    <location>
        <begin position="87"/>
        <end position="112"/>
    </location>
</feature>
<organism evidence="3 4">
    <name type="scientific">Saliphagus infecundisoli</name>
    <dbReference type="NCBI Taxonomy" id="1849069"/>
    <lineage>
        <taxon>Archaea</taxon>
        <taxon>Methanobacteriati</taxon>
        <taxon>Methanobacteriota</taxon>
        <taxon>Stenosarchaea group</taxon>
        <taxon>Halobacteria</taxon>
        <taxon>Halobacteriales</taxon>
        <taxon>Natrialbaceae</taxon>
        <taxon>Saliphagus</taxon>
    </lineage>
</organism>
<name>A0ABD5QHZ8_9EURY</name>
<protein>
    <submittedName>
        <fullName evidence="3">SHOCT domain-containing protein</fullName>
    </submittedName>
</protein>
<proteinExistence type="predicted"/>
<dbReference type="EMBL" id="JBHSJG010000046">
    <property type="protein sequence ID" value="MFC4989313.1"/>
    <property type="molecule type" value="Genomic_DNA"/>
</dbReference>